<dbReference type="InterPro" id="IPR036890">
    <property type="entry name" value="HATPase_C_sf"/>
</dbReference>
<dbReference type="GO" id="GO:0005524">
    <property type="term" value="F:ATP binding"/>
    <property type="evidence" value="ECO:0007669"/>
    <property type="project" value="UniProtKB-KW"/>
</dbReference>
<evidence type="ECO:0000259" key="12">
    <source>
        <dbReference type="SMART" id="SM00387"/>
    </source>
</evidence>
<accession>A0A4Q7IY45</accession>
<dbReference type="PANTHER" id="PTHR24421:SF10">
    <property type="entry name" value="NITRATE_NITRITE SENSOR PROTEIN NARQ"/>
    <property type="match status" value="1"/>
</dbReference>
<feature type="coiled-coil region" evidence="9">
    <location>
        <begin position="140"/>
        <end position="174"/>
    </location>
</feature>
<dbReference type="GO" id="GO:0046983">
    <property type="term" value="F:protein dimerization activity"/>
    <property type="evidence" value="ECO:0007669"/>
    <property type="project" value="InterPro"/>
</dbReference>
<keyword evidence="6 13" id="KW-0418">Kinase</keyword>
<feature type="transmembrane region" description="Helical" evidence="11">
    <location>
        <begin position="122"/>
        <end position="140"/>
    </location>
</feature>
<evidence type="ECO:0000256" key="2">
    <source>
        <dbReference type="ARBA" id="ARBA00012438"/>
    </source>
</evidence>
<keyword evidence="11" id="KW-0812">Transmembrane</keyword>
<keyword evidence="14" id="KW-1185">Reference proteome</keyword>
<keyword evidence="11" id="KW-1133">Transmembrane helix</keyword>
<keyword evidence="4" id="KW-0808">Transferase</keyword>
<dbReference type="Pfam" id="PF02518">
    <property type="entry name" value="HATPase_c"/>
    <property type="match status" value="1"/>
</dbReference>
<dbReference type="OrthoDB" id="227596at2"/>
<dbReference type="InterPro" id="IPR050482">
    <property type="entry name" value="Sensor_HK_TwoCompSys"/>
</dbReference>
<sequence>MVGFTALDTLYWLVGPRTTGWAGPHAGYLLQLAVDLSLLLLIRFPRAVCGLALAAGTVMLASDLFAPGLFVPTEPLSLATVPTCTPVICGAAVRLLGRREGLWFVGAMAVVAARPWSPDWAITPFGLLITAGSALISLYAEARGRLLDSLRDRAERAEREKHLLAEQARFAERRRLASEMHDVVTHRLSLIVLHAGALGVSSPDPAARAAAEDIRTAGTQALDELRDLVGVLRSSPSEVDEEGEPTRVTPEGPPPDPALLAAESGAVGIPVDYAADGSAADVSPAVARTVHRVVQEALTNVRKHAPGSAVTARLRYRPDGVRVTVTNTAPAGPPDPVLATRGSGVGLAGLRQRVELLGGSLTAGPATGGGFEVSAILPAYVPTAEASR</sequence>
<gene>
    <name evidence="13" type="ORF">EWH70_32025</name>
</gene>
<keyword evidence="8" id="KW-0902">Two-component regulatory system</keyword>
<evidence type="ECO:0000256" key="1">
    <source>
        <dbReference type="ARBA" id="ARBA00000085"/>
    </source>
</evidence>
<comment type="catalytic activity">
    <reaction evidence="1">
        <text>ATP + protein L-histidine = ADP + protein N-phospho-L-histidine.</text>
        <dbReference type="EC" id="2.7.13.3"/>
    </reaction>
</comment>
<evidence type="ECO:0000256" key="7">
    <source>
        <dbReference type="ARBA" id="ARBA00022840"/>
    </source>
</evidence>
<dbReference type="InterPro" id="IPR003594">
    <property type="entry name" value="HATPase_dom"/>
</dbReference>
<dbReference type="Pfam" id="PF07730">
    <property type="entry name" value="HisKA_3"/>
    <property type="match status" value="1"/>
</dbReference>
<keyword evidence="9" id="KW-0175">Coiled coil</keyword>
<dbReference type="AlphaFoldDB" id="A0A4Q7IY45"/>
<dbReference type="GO" id="GO:0016020">
    <property type="term" value="C:membrane"/>
    <property type="evidence" value="ECO:0007669"/>
    <property type="project" value="InterPro"/>
</dbReference>
<dbReference type="SMART" id="SM00387">
    <property type="entry name" value="HATPase_c"/>
    <property type="match status" value="1"/>
</dbReference>
<organism evidence="13 14">
    <name type="scientific">Amycolatopsis suaedae</name>
    <dbReference type="NCBI Taxonomy" id="2510978"/>
    <lineage>
        <taxon>Bacteria</taxon>
        <taxon>Bacillati</taxon>
        <taxon>Actinomycetota</taxon>
        <taxon>Actinomycetes</taxon>
        <taxon>Pseudonocardiales</taxon>
        <taxon>Pseudonocardiaceae</taxon>
        <taxon>Amycolatopsis</taxon>
    </lineage>
</organism>
<evidence type="ECO:0000313" key="13">
    <source>
        <dbReference type="EMBL" id="RZQ59881.1"/>
    </source>
</evidence>
<protein>
    <recommendedName>
        <fullName evidence="2">histidine kinase</fullName>
        <ecNumber evidence="2">2.7.13.3</ecNumber>
    </recommendedName>
</protein>
<keyword evidence="3" id="KW-0597">Phosphoprotein</keyword>
<dbReference type="GO" id="GO:0000155">
    <property type="term" value="F:phosphorelay sensor kinase activity"/>
    <property type="evidence" value="ECO:0007669"/>
    <property type="project" value="InterPro"/>
</dbReference>
<proteinExistence type="predicted"/>
<feature type="region of interest" description="Disordered" evidence="10">
    <location>
        <begin position="234"/>
        <end position="255"/>
    </location>
</feature>
<evidence type="ECO:0000256" key="11">
    <source>
        <dbReference type="SAM" id="Phobius"/>
    </source>
</evidence>
<dbReference type="EMBL" id="SFCC01000021">
    <property type="protein sequence ID" value="RZQ59881.1"/>
    <property type="molecule type" value="Genomic_DNA"/>
</dbReference>
<evidence type="ECO:0000256" key="9">
    <source>
        <dbReference type="SAM" id="Coils"/>
    </source>
</evidence>
<dbReference type="SUPFAM" id="SSF55874">
    <property type="entry name" value="ATPase domain of HSP90 chaperone/DNA topoisomerase II/histidine kinase"/>
    <property type="match status" value="1"/>
</dbReference>
<feature type="transmembrane region" description="Helical" evidence="11">
    <location>
        <begin position="48"/>
        <end position="70"/>
    </location>
</feature>
<evidence type="ECO:0000313" key="14">
    <source>
        <dbReference type="Proteomes" id="UP000292003"/>
    </source>
</evidence>
<reference evidence="13 14" key="1">
    <citation type="submission" date="2019-02" db="EMBL/GenBank/DDBJ databases">
        <title>Draft genome sequence of Amycolatopsis sp. 8-3EHSu isolated from roots of Suaeda maritima.</title>
        <authorList>
            <person name="Duangmal K."/>
            <person name="Chantavorakit T."/>
        </authorList>
    </citation>
    <scope>NUCLEOTIDE SEQUENCE [LARGE SCALE GENOMIC DNA]</scope>
    <source>
        <strain evidence="13 14">8-3EHSu</strain>
    </source>
</reference>
<dbReference type="Gene3D" id="1.20.5.1930">
    <property type="match status" value="1"/>
</dbReference>
<keyword evidence="7" id="KW-0067">ATP-binding</keyword>
<evidence type="ECO:0000256" key="5">
    <source>
        <dbReference type="ARBA" id="ARBA00022741"/>
    </source>
</evidence>
<dbReference type="PANTHER" id="PTHR24421">
    <property type="entry name" value="NITRATE/NITRITE SENSOR PROTEIN NARX-RELATED"/>
    <property type="match status" value="1"/>
</dbReference>
<dbReference type="CDD" id="cd16917">
    <property type="entry name" value="HATPase_UhpB-NarQ-NarX-like"/>
    <property type="match status" value="1"/>
</dbReference>
<dbReference type="Proteomes" id="UP000292003">
    <property type="component" value="Unassembled WGS sequence"/>
</dbReference>
<comment type="caution">
    <text evidence="13">The sequence shown here is derived from an EMBL/GenBank/DDBJ whole genome shotgun (WGS) entry which is preliminary data.</text>
</comment>
<dbReference type="RefSeq" id="WP_130479446.1">
    <property type="nucleotide sequence ID" value="NZ_SFCC01000021.1"/>
</dbReference>
<feature type="domain" description="Histidine kinase/HSP90-like ATPase" evidence="12">
    <location>
        <begin position="285"/>
        <end position="381"/>
    </location>
</feature>
<dbReference type="EC" id="2.7.13.3" evidence="2"/>
<evidence type="ECO:0000256" key="3">
    <source>
        <dbReference type="ARBA" id="ARBA00022553"/>
    </source>
</evidence>
<dbReference type="Gene3D" id="3.30.565.10">
    <property type="entry name" value="Histidine kinase-like ATPase, C-terminal domain"/>
    <property type="match status" value="1"/>
</dbReference>
<evidence type="ECO:0000256" key="10">
    <source>
        <dbReference type="SAM" id="MobiDB-lite"/>
    </source>
</evidence>
<evidence type="ECO:0000256" key="6">
    <source>
        <dbReference type="ARBA" id="ARBA00022777"/>
    </source>
</evidence>
<keyword evidence="11" id="KW-0472">Membrane</keyword>
<feature type="transmembrane region" description="Helical" evidence="11">
    <location>
        <begin position="20"/>
        <end position="41"/>
    </location>
</feature>
<keyword evidence="5" id="KW-0547">Nucleotide-binding</keyword>
<evidence type="ECO:0000256" key="8">
    <source>
        <dbReference type="ARBA" id="ARBA00023012"/>
    </source>
</evidence>
<dbReference type="InterPro" id="IPR011712">
    <property type="entry name" value="Sig_transdc_His_kin_sub3_dim/P"/>
</dbReference>
<evidence type="ECO:0000256" key="4">
    <source>
        <dbReference type="ARBA" id="ARBA00022679"/>
    </source>
</evidence>
<name>A0A4Q7IY45_9PSEU</name>